<dbReference type="Proteomes" id="UP000318538">
    <property type="component" value="Chromosome"/>
</dbReference>
<dbReference type="RefSeq" id="WP_145168963.1">
    <property type="nucleotide sequence ID" value="NZ_CP036525.1"/>
</dbReference>
<feature type="region of interest" description="Disordered" evidence="1">
    <location>
        <begin position="215"/>
        <end position="238"/>
    </location>
</feature>
<dbReference type="KEGG" id="rlc:K227x_16110"/>
<name>A0A517N7W4_9BACT</name>
<evidence type="ECO:0000313" key="2">
    <source>
        <dbReference type="EMBL" id="QDT03229.1"/>
    </source>
</evidence>
<dbReference type="EMBL" id="CP036525">
    <property type="protein sequence ID" value="QDT03229.1"/>
    <property type="molecule type" value="Genomic_DNA"/>
</dbReference>
<organism evidence="2 3">
    <name type="scientific">Rubripirellula lacrimiformis</name>
    <dbReference type="NCBI Taxonomy" id="1930273"/>
    <lineage>
        <taxon>Bacteria</taxon>
        <taxon>Pseudomonadati</taxon>
        <taxon>Planctomycetota</taxon>
        <taxon>Planctomycetia</taxon>
        <taxon>Pirellulales</taxon>
        <taxon>Pirellulaceae</taxon>
        <taxon>Rubripirellula</taxon>
    </lineage>
</organism>
<evidence type="ECO:0000256" key="1">
    <source>
        <dbReference type="SAM" id="MobiDB-lite"/>
    </source>
</evidence>
<feature type="compositionally biased region" description="Low complexity" evidence="1">
    <location>
        <begin position="141"/>
        <end position="155"/>
    </location>
</feature>
<protein>
    <submittedName>
        <fullName evidence="2">Uncharacterized protein</fullName>
    </submittedName>
</protein>
<gene>
    <name evidence="2" type="ORF">K227x_16110</name>
</gene>
<feature type="region of interest" description="Disordered" evidence="1">
    <location>
        <begin position="136"/>
        <end position="174"/>
    </location>
</feature>
<evidence type="ECO:0000313" key="3">
    <source>
        <dbReference type="Proteomes" id="UP000318538"/>
    </source>
</evidence>
<dbReference type="OrthoDB" id="274506at2"/>
<reference evidence="2 3" key="1">
    <citation type="submission" date="2019-02" db="EMBL/GenBank/DDBJ databases">
        <title>Deep-cultivation of Planctomycetes and their phenomic and genomic characterization uncovers novel biology.</title>
        <authorList>
            <person name="Wiegand S."/>
            <person name="Jogler M."/>
            <person name="Boedeker C."/>
            <person name="Pinto D."/>
            <person name="Vollmers J."/>
            <person name="Rivas-Marin E."/>
            <person name="Kohn T."/>
            <person name="Peeters S.H."/>
            <person name="Heuer A."/>
            <person name="Rast P."/>
            <person name="Oberbeckmann S."/>
            <person name="Bunk B."/>
            <person name="Jeske O."/>
            <person name="Meyerdierks A."/>
            <person name="Storesund J.E."/>
            <person name="Kallscheuer N."/>
            <person name="Luecker S."/>
            <person name="Lage O.M."/>
            <person name="Pohl T."/>
            <person name="Merkel B.J."/>
            <person name="Hornburger P."/>
            <person name="Mueller R.-W."/>
            <person name="Bruemmer F."/>
            <person name="Labrenz M."/>
            <person name="Spormann A.M."/>
            <person name="Op den Camp H."/>
            <person name="Overmann J."/>
            <person name="Amann R."/>
            <person name="Jetten M.S.M."/>
            <person name="Mascher T."/>
            <person name="Medema M.H."/>
            <person name="Devos D.P."/>
            <person name="Kaster A.-K."/>
            <person name="Ovreas L."/>
            <person name="Rohde M."/>
            <person name="Galperin M.Y."/>
            <person name="Jogler C."/>
        </authorList>
    </citation>
    <scope>NUCLEOTIDE SEQUENCE [LARGE SCALE GENOMIC DNA]</scope>
    <source>
        <strain evidence="2 3">K22_7</strain>
    </source>
</reference>
<feature type="compositionally biased region" description="Polar residues" evidence="1">
    <location>
        <begin position="156"/>
        <end position="174"/>
    </location>
</feature>
<accession>A0A517N7W4</accession>
<dbReference type="AlphaFoldDB" id="A0A517N7W4"/>
<sequence length="412" mass="43261">MTVPQSHIDQMLSAYLDDALSAEERIEVQQWIRTDAIVADQLEQLQEQRRSLQAISSQDRQVKLDPGFANRVLELAVARARSEGLAEDHPLVRVSEQPTSIASSYAPVSWGRIVGITAALAASVALAIVVLSPTTPPIAQSNSSPSNSSLADGSSQAESQVAGSPTAQQQRDVDPLNNTESRLAQTPAADANIPGSDVNDSIDSQLSQDTIAASAPMANQPPLTTEPAAGPSLMTAESTPSGAKVALSAVLVLDVHQTESGRASGAIQRAMRTANISNDNRQQVSLPIANSATETVGIDSEEKVALMYLQAPAKALDEFYLTLLDDSEGIASVGMTIAMDAPLLDLVNATSIDPTSVQHGGMQMIATDSEQAQALSSRLSRMKFVPLKQSMSAAAAIPSGPQVNAQVLVLVR</sequence>
<proteinExistence type="predicted"/>
<keyword evidence="3" id="KW-1185">Reference proteome</keyword>